<sequence>MKIDEVEKWRPFTDVEGITWDLSFLDAHEVLYTHHCEDKPDRVYKFIVSYSFHCFCKDYPEQSEDKKMALMYHSPKESRPFCKNRYRLAQRYLKDMILSLDRQRIIHAGYGSYAVIDVLNDEGERCYYHVPFRAFRERKKLRIHVTSAYPVDAKPGGGKVGFFVIARNLLAGKPLPHP</sequence>
<gene>
    <name evidence="1" type="ORF">SYMBAF_17345</name>
</gene>
<evidence type="ECO:0000313" key="2">
    <source>
        <dbReference type="Proteomes" id="UP000042738"/>
    </source>
</evidence>
<name>A0A068Z7N4_9GAMM</name>
<proteinExistence type="predicted"/>
<accession>A0A068Z7N4</accession>
<evidence type="ECO:0000313" key="1">
    <source>
        <dbReference type="EMBL" id="QLH64575.1"/>
    </source>
</evidence>
<organism evidence="1 2">
    <name type="scientific">Serratia symbiotica</name>
    <dbReference type="NCBI Taxonomy" id="138074"/>
    <lineage>
        <taxon>Bacteria</taxon>
        <taxon>Pseudomonadati</taxon>
        <taxon>Pseudomonadota</taxon>
        <taxon>Gammaproteobacteria</taxon>
        <taxon>Enterobacterales</taxon>
        <taxon>Yersiniaceae</taxon>
        <taxon>Serratia</taxon>
    </lineage>
</organism>
<dbReference type="RefSeq" id="WP_052447714.1">
    <property type="nucleotide sequence ID" value="NZ_CP050857.1"/>
</dbReference>
<keyword evidence="1" id="KW-0614">Plasmid</keyword>
<dbReference type="GeneID" id="93738241"/>
<geneLocation type="plasmid" evidence="1 2">
    <name>pSsAf2.3-2</name>
</geneLocation>
<protein>
    <submittedName>
        <fullName evidence="1">Stationary phase growth adaptation protein</fullName>
    </submittedName>
</protein>
<dbReference type="Proteomes" id="UP000042738">
    <property type="component" value="Plasmid pSsAf2.3-2"/>
</dbReference>
<dbReference type="STRING" id="138074.SYMBAF_190074"/>
<reference evidence="1 2" key="1">
    <citation type="journal article" date="2014" name="Genome Announc.">
        <title>Whole-Genome Sequence of Serratia symbiotica Strain CWBI-2.3T, a Free-Living Symbiont of the Black Bean Aphid Aphis fabae.</title>
        <authorList>
            <person name="Foray V."/>
            <person name="Grigorescu A.S."/>
            <person name="Sabri A."/>
            <person name="Haubruge E."/>
            <person name="Lognay G."/>
            <person name="Francis F."/>
            <person name="Fauconnier M.L."/>
            <person name="Hance T."/>
            <person name="Thonart P."/>
        </authorList>
    </citation>
    <scope>NUCLEOTIDE SEQUENCE [LARGE SCALE GENOMIC DNA]</scope>
    <source>
        <strain evidence="1">CWBI-2.3</strain>
        <plasmid evidence="1 2">pSsAf2.3-2</plasmid>
    </source>
</reference>
<dbReference type="AlphaFoldDB" id="A0A068Z7N4"/>
<dbReference type="EMBL" id="CP050857">
    <property type="protein sequence ID" value="QLH64575.1"/>
    <property type="molecule type" value="Genomic_DNA"/>
</dbReference>